<dbReference type="Proteomes" id="UP000789595">
    <property type="component" value="Unassembled WGS sequence"/>
</dbReference>
<keyword evidence="4" id="KW-0560">Oxidoreductase</keyword>
<dbReference type="OrthoDB" id="69177at2759"/>
<feature type="domain" description="Fe2OG dioxygenase" evidence="7">
    <location>
        <begin position="152"/>
        <end position="241"/>
    </location>
</feature>
<sequence length="262" mass="28202">MLVLASTLAAAAALQASTQPHPLFALSQSNTPKPVNRVLGGDFDVNPKELVNMLPLQPSDRKRAKEALARDDFVVTLDNVVTEEHCDRLITFAKWAMPSTVTGAASNEVDSVDGAPAHQANLPKAALKELLGSEGYARLLAPASQILGVMPRAVSAFVRKYSTTSRPRLPFHCDGCDASISVNLVDGSEYDGGDLVMLSDNALLTAPRQAGSAAAHSADVAHAVTDLTRGVRWSLVVFAHKRRNWRRQFSVQADGRVVDKRR</sequence>
<reference evidence="8" key="1">
    <citation type="submission" date="2021-11" db="EMBL/GenBank/DDBJ databases">
        <authorList>
            <consortium name="Genoscope - CEA"/>
            <person name="William W."/>
        </authorList>
    </citation>
    <scope>NUCLEOTIDE SEQUENCE</scope>
</reference>
<evidence type="ECO:0000256" key="3">
    <source>
        <dbReference type="ARBA" id="ARBA00022964"/>
    </source>
</evidence>
<dbReference type="AlphaFoldDB" id="A0A8J2X7I4"/>
<accession>A0A8J2X7I4</accession>
<dbReference type="InterPro" id="IPR005123">
    <property type="entry name" value="Oxoglu/Fe-dep_dioxygenase_dom"/>
</dbReference>
<keyword evidence="9" id="KW-1185">Reference proteome</keyword>
<organism evidence="8 9">
    <name type="scientific">Pelagomonas calceolata</name>
    <dbReference type="NCBI Taxonomy" id="35677"/>
    <lineage>
        <taxon>Eukaryota</taxon>
        <taxon>Sar</taxon>
        <taxon>Stramenopiles</taxon>
        <taxon>Ochrophyta</taxon>
        <taxon>Pelagophyceae</taxon>
        <taxon>Pelagomonadales</taxon>
        <taxon>Pelagomonadaceae</taxon>
        <taxon>Pelagomonas</taxon>
    </lineage>
</organism>
<keyword evidence="5" id="KW-0408">Iron</keyword>
<dbReference type="SMART" id="SM00702">
    <property type="entry name" value="P4Hc"/>
    <property type="match status" value="1"/>
</dbReference>
<dbReference type="Gene3D" id="2.60.120.620">
    <property type="entry name" value="q2cbj1_9rhob like domain"/>
    <property type="match status" value="1"/>
</dbReference>
<comment type="cofactor">
    <cofactor evidence="1">
        <name>L-ascorbate</name>
        <dbReference type="ChEBI" id="CHEBI:38290"/>
    </cofactor>
</comment>
<evidence type="ECO:0000259" key="7">
    <source>
        <dbReference type="PROSITE" id="PS51471"/>
    </source>
</evidence>
<dbReference type="PROSITE" id="PS51471">
    <property type="entry name" value="FE2OG_OXY"/>
    <property type="match status" value="1"/>
</dbReference>
<evidence type="ECO:0000256" key="6">
    <source>
        <dbReference type="SAM" id="SignalP"/>
    </source>
</evidence>
<evidence type="ECO:0000313" key="8">
    <source>
        <dbReference type="EMBL" id="CAH0380009.1"/>
    </source>
</evidence>
<dbReference type="GO" id="GO:0005506">
    <property type="term" value="F:iron ion binding"/>
    <property type="evidence" value="ECO:0007669"/>
    <property type="project" value="InterPro"/>
</dbReference>
<evidence type="ECO:0000256" key="1">
    <source>
        <dbReference type="ARBA" id="ARBA00001961"/>
    </source>
</evidence>
<name>A0A8J2X7I4_9STRA</name>
<dbReference type="GO" id="GO:0051213">
    <property type="term" value="F:dioxygenase activity"/>
    <property type="evidence" value="ECO:0007669"/>
    <property type="project" value="UniProtKB-KW"/>
</dbReference>
<keyword evidence="2" id="KW-0479">Metal-binding</keyword>
<proteinExistence type="predicted"/>
<dbReference type="InterPro" id="IPR006620">
    <property type="entry name" value="Pro_4_hyd_alph"/>
</dbReference>
<dbReference type="EMBL" id="CAKKNE010000006">
    <property type="protein sequence ID" value="CAH0380009.1"/>
    <property type="molecule type" value="Genomic_DNA"/>
</dbReference>
<evidence type="ECO:0000256" key="4">
    <source>
        <dbReference type="ARBA" id="ARBA00023002"/>
    </source>
</evidence>
<gene>
    <name evidence="8" type="ORF">PECAL_6P16450</name>
</gene>
<evidence type="ECO:0000256" key="2">
    <source>
        <dbReference type="ARBA" id="ARBA00022723"/>
    </source>
</evidence>
<keyword evidence="6" id="KW-0732">Signal</keyword>
<keyword evidence="3" id="KW-0223">Dioxygenase</keyword>
<evidence type="ECO:0000313" key="9">
    <source>
        <dbReference type="Proteomes" id="UP000789595"/>
    </source>
</evidence>
<dbReference type="GO" id="GO:0016705">
    <property type="term" value="F:oxidoreductase activity, acting on paired donors, with incorporation or reduction of molecular oxygen"/>
    <property type="evidence" value="ECO:0007669"/>
    <property type="project" value="InterPro"/>
</dbReference>
<feature type="signal peptide" evidence="6">
    <location>
        <begin position="1"/>
        <end position="18"/>
    </location>
</feature>
<feature type="chain" id="PRO_5035304367" description="Fe2OG dioxygenase domain-containing protein" evidence="6">
    <location>
        <begin position="19"/>
        <end position="262"/>
    </location>
</feature>
<comment type="caution">
    <text evidence="8">The sequence shown here is derived from an EMBL/GenBank/DDBJ whole genome shotgun (WGS) entry which is preliminary data.</text>
</comment>
<dbReference type="GO" id="GO:0031418">
    <property type="term" value="F:L-ascorbic acid binding"/>
    <property type="evidence" value="ECO:0007669"/>
    <property type="project" value="InterPro"/>
</dbReference>
<evidence type="ECO:0000256" key="5">
    <source>
        <dbReference type="ARBA" id="ARBA00023004"/>
    </source>
</evidence>
<protein>
    <recommendedName>
        <fullName evidence="7">Fe2OG dioxygenase domain-containing protein</fullName>
    </recommendedName>
</protein>